<dbReference type="Proteomes" id="UP000027135">
    <property type="component" value="Unassembled WGS sequence"/>
</dbReference>
<protein>
    <submittedName>
        <fullName evidence="1">Uncharacterized protein</fullName>
    </submittedName>
</protein>
<dbReference type="AlphaFoldDB" id="A0A067R481"/>
<accession>A0A067R481</accession>
<name>A0A067R481_ZOONE</name>
<gene>
    <name evidence="1" type="ORF">L798_11685</name>
</gene>
<keyword evidence="2" id="KW-1185">Reference proteome</keyword>
<evidence type="ECO:0000313" key="2">
    <source>
        <dbReference type="Proteomes" id="UP000027135"/>
    </source>
</evidence>
<organism evidence="1 2">
    <name type="scientific">Zootermopsis nevadensis</name>
    <name type="common">Dampwood termite</name>
    <dbReference type="NCBI Taxonomy" id="136037"/>
    <lineage>
        <taxon>Eukaryota</taxon>
        <taxon>Metazoa</taxon>
        <taxon>Ecdysozoa</taxon>
        <taxon>Arthropoda</taxon>
        <taxon>Hexapoda</taxon>
        <taxon>Insecta</taxon>
        <taxon>Pterygota</taxon>
        <taxon>Neoptera</taxon>
        <taxon>Polyneoptera</taxon>
        <taxon>Dictyoptera</taxon>
        <taxon>Blattodea</taxon>
        <taxon>Blattoidea</taxon>
        <taxon>Termitoidae</taxon>
        <taxon>Termopsidae</taxon>
        <taxon>Zootermopsis</taxon>
    </lineage>
</organism>
<reference evidence="1 2" key="1">
    <citation type="journal article" date="2014" name="Nat. Commun.">
        <title>Molecular traces of alternative social organization in a termite genome.</title>
        <authorList>
            <person name="Terrapon N."/>
            <person name="Li C."/>
            <person name="Robertson H.M."/>
            <person name="Ji L."/>
            <person name="Meng X."/>
            <person name="Booth W."/>
            <person name="Chen Z."/>
            <person name="Childers C.P."/>
            <person name="Glastad K.M."/>
            <person name="Gokhale K."/>
            <person name="Gowin J."/>
            <person name="Gronenberg W."/>
            <person name="Hermansen R.A."/>
            <person name="Hu H."/>
            <person name="Hunt B.G."/>
            <person name="Huylmans A.K."/>
            <person name="Khalil S.M."/>
            <person name="Mitchell R.D."/>
            <person name="Munoz-Torres M.C."/>
            <person name="Mustard J.A."/>
            <person name="Pan H."/>
            <person name="Reese J.T."/>
            <person name="Scharf M.E."/>
            <person name="Sun F."/>
            <person name="Vogel H."/>
            <person name="Xiao J."/>
            <person name="Yang W."/>
            <person name="Yang Z."/>
            <person name="Yang Z."/>
            <person name="Zhou J."/>
            <person name="Zhu J."/>
            <person name="Brent C.S."/>
            <person name="Elsik C.G."/>
            <person name="Goodisman M.A."/>
            <person name="Liberles D.A."/>
            <person name="Roe R.M."/>
            <person name="Vargo E.L."/>
            <person name="Vilcinskas A."/>
            <person name="Wang J."/>
            <person name="Bornberg-Bauer E."/>
            <person name="Korb J."/>
            <person name="Zhang G."/>
            <person name="Liebig J."/>
        </authorList>
    </citation>
    <scope>NUCLEOTIDE SEQUENCE [LARGE SCALE GENOMIC DNA]</scope>
    <source>
        <tissue evidence="1">Whole organism</tissue>
    </source>
</reference>
<sequence>MDSKDILRGEVKQRNDLKLKITRTQMEQYFETKSEEFGWTPYAEKQ</sequence>
<dbReference type="InParanoid" id="A0A067R481"/>
<proteinExistence type="predicted"/>
<evidence type="ECO:0000313" key="1">
    <source>
        <dbReference type="EMBL" id="KDR14025.1"/>
    </source>
</evidence>
<dbReference type="EMBL" id="KK852904">
    <property type="protein sequence ID" value="KDR14025.1"/>
    <property type="molecule type" value="Genomic_DNA"/>
</dbReference>